<dbReference type="PANTHER" id="PTHR11527">
    <property type="entry name" value="HEAT-SHOCK PROTEIN 20 FAMILY MEMBER"/>
    <property type="match status" value="1"/>
</dbReference>
<feature type="domain" description="SHSP" evidence="4">
    <location>
        <begin position="30"/>
        <end position="143"/>
    </location>
</feature>
<dbReference type="PROSITE" id="PS01031">
    <property type="entry name" value="SHSP"/>
    <property type="match status" value="1"/>
</dbReference>
<dbReference type="Pfam" id="PF00011">
    <property type="entry name" value="HSP20"/>
    <property type="match status" value="1"/>
</dbReference>
<proteinExistence type="inferred from homology"/>
<name>D8M3W2_BLAHO</name>
<dbReference type="EMBL" id="FN668650">
    <property type="protein sequence ID" value="CBK22585.2"/>
    <property type="molecule type" value="Genomic_DNA"/>
</dbReference>
<comment type="similarity">
    <text evidence="2 3">Belongs to the small heat shock protein (HSP20) family.</text>
</comment>
<dbReference type="SUPFAM" id="SSF49764">
    <property type="entry name" value="HSP20-like chaperones"/>
    <property type="match status" value="1"/>
</dbReference>
<dbReference type="AlphaFoldDB" id="D8M3W2"/>
<dbReference type="OrthoDB" id="193966at2759"/>
<protein>
    <recommendedName>
        <fullName evidence="4">SHSP domain-containing protein</fullName>
    </recommendedName>
</protein>
<gene>
    <name evidence="5" type="ORF">GSBLH_T00002691001</name>
</gene>
<evidence type="ECO:0000256" key="2">
    <source>
        <dbReference type="PROSITE-ProRule" id="PRU00285"/>
    </source>
</evidence>
<sequence>MSIVNFAKNKFFEDDDYAYNSVARARNVFDNVNPEHFPLNIDLIQAGDMYVVIADIPGVPKDRVSVQVKDNKIMIEGKRKKKVVSDEDVYLIAGRRNGFFKKMIEMPIDADSQQMVAKIEDGMLILTIPRVKTVNGATYVSIH</sequence>
<keyword evidence="1" id="KW-0346">Stress response</keyword>
<dbReference type="RefSeq" id="XP_012896633.1">
    <property type="nucleotide sequence ID" value="XM_013041179.1"/>
</dbReference>
<dbReference type="InParanoid" id="D8M3W2"/>
<evidence type="ECO:0000256" key="1">
    <source>
        <dbReference type="ARBA" id="ARBA00023016"/>
    </source>
</evidence>
<dbReference type="Gene3D" id="2.60.40.790">
    <property type="match status" value="1"/>
</dbReference>
<reference evidence="5" key="1">
    <citation type="submission" date="2010-02" db="EMBL/GenBank/DDBJ databases">
        <title>Sequencing and annotation of the Blastocystis hominis genome.</title>
        <authorList>
            <person name="Wincker P."/>
        </authorList>
    </citation>
    <scope>NUCLEOTIDE SEQUENCE</scope>
    <source>
        <strain evidence="5">Singapore isolate B</strain>
    </source>
</reference>
<dbReference type="InterPro" id="IPR002068">
    <property type="entry name" value="A-crystallin/Hsp20_dom"/>
</dbReference>
<keyword evidence="6" id="KW-1185">Reference proteome</keyword>
<dbReference type="InterPro" id="IPR008978">
    <property type="entry name" value="HSP20-like_chaperone"/>
</dbReference>
<evidence type="ECO:0000259" key="4">
    <source>
        <dbReference type="PROSITE" id="PS01031"/>
    </source>
</evidence>
<evidence type="ECO:0000313" key="6">
    <source>
        <dbReference type="Proteomes" id="UP000008312"/>
    </source>
</evidence>
<dbReference type="Proteomes" id="UP000008312">
    <property type="component" value="Unassembled WGS sequence"/>
</dbReference>
<accession>D8M3W2</accession>
<evidence type="ECO:0000313" key="5">
    <source>
        <dbReference type="EMBL" id="CBK22585.2"/>
    </source>
</evidence>
<dbReference type="CDD" id="cd06464">
    <property type="entry name" value="ACD_sHsps-like"/>
    <property type="match status" value="1"/>
</dbReference>
<organism evidence="5">
    <name type="scientific">Blastocystis hominis</name>
    <dbReference type="NCBI Taxonomy" id="12968"/>
    <lineage>
        <taxon>Eukaryota</taxon>
        <taxon>Sar</taxon>
        <taxon>Stramenopiles</taxon>
        <taxon>Bigyra</taxon>
        <taxon>Opalozoa</taxon>
        <taxon>Opalinata</taxon>
        <taxon>Blastocystidae</taxon>
        <taxon>Blastocystis</taxon>
    </lineage>
</organism>
<dbReference type="GeneID" id="24919836"/>
<dbReference type="InterPro" id="IPR031107">
    <property type="entry name" value="Small_HSP"/>
</dbReference>
<evidence type="ECO:0000256" key="3">
    <source>
        <dbReference type="RuleBase" id="RU003616"/>
    </source>
</evidence>